<evidence type="ECO:0000259" key="2">
    <source>
        <dbReference type="PROSITE" id="PS50850"/>
    </source>
</evidence>
<dbReference type="AlphaFoldDB" id="A0A3B0TE53"/>
<reference evidence="3" key="1">
    <citation type="submission" date="2018-06" db="EMBL/GenBank/DDBJ databases">
        <authorList>
            <person name="Zhirakovskaya E."/>
        </authorList>
    </citation>
    <scope>NUCLEOTIDE SEQUENCE</scope>
</reference>
<name>A0A3B0TE53_9ZZZZ</name>
<dbReference type="Gene3D" id="1.20.1720.10">
    <property type="entry name" value="Multidrug resistance protein D"/>
    <property type="match status" value="1"/>
</dbReference>
<feature type="transmembrane region" description="Helical" evidence="1">
    <location>
        <begin position="16"/>
        <end position="35"/>
    </location>
</feature>
<dbReference type="SUPFAM" id="SSF103473">
    <property type="entry name" value="MFS general substrate transporter"/>
    <property type="match status" value="1"/>
</dbReference>
<dbReference type="GO" id="GO:0022857">
    <property type="term" value="F:transmembrane transporter activity"/>
    <property type="evidence" value="ECO:0007669"/>
    <property type="project" value="InterPro"/>
</dbReference>
<dbReference type="Pfam" id="PF07690">
    <property type="entry name" value="MFS_1"/>
    <property type="match status" value="1"/>
</dbReference>
<sequence length="101" mass="10996">MNNQNAQRRQLPRLEFIALMATLMGLNALAIDIMLPALPDIGAGFGNDNANDRQLVISFYLIGAGIGQLLFGPLVDRFGRRNPLMFCFGVYVITALAATIV</sequence>
<accession>A0A3B0TE53</accession>
<feature type="domain" description="Major facilitator superfamily (MFS) profile" evidence="2">
    <location>
        <begin position="13"/>
        <end position="101"/>
    </location>
</feature>
<keyword evidence="1" id="KW-1133">Transmembrane helix</keyword>
<feature type="transmembrane region" description="Helical" evidence="1">
    <location>
        <begin position="82"/>
        <end position="100"/>
    </location>
</feature>
<organism evidence="3">
    <name type="scientific">hydrothermal vent metagenome</name>
    <dbReference type="NCBI Taxonomy" id="652676"/>
    <lineage>
        <taxon>unclassified sequences</taxon>
        <taxon>metagenomes</taxon>
        <taxon>ecological metagenomes</taxon>
    </lineage>
</organism>
<feature type="transmembrane region" description="Helical" evidence="1">
    <location>
        <begin position="55"/>
        <end position="75"/>
    </location>
</feature>
<dbReference type="PROSITE" id="PS50850">
    <property type="entry name" value="MFS"/>
    <property type="match status" value="1"/>
</dbReference>
<dbReference type="InterPro" id="IPR011701">
    <property type="entry name" value="MFS"/>
</dbReference>
<keyword evidence="1" id="KW-0472">Membrane</keyword>
<feature type="non-terminal residue" evidence="3">
    <location>
        <position position="101"/>
    </location>
</feature>
<dbReference type="InterPro" id="IPR020846">
    <property type="entry name" value="MFS_dom"/>
</dbReference>
<evidence type="ECO:0000313" key="3">
    <source>
        <dbReference type="EMBL" id="VAW15170.1"/>
    </source>
</evidence>
<keyword evidence="1" id="KW-0812">Transmembrane</keyword>
<proteinExistence type="predicted"/>
<protein>
    <submittedName>
        <fullName evidence="3">MFS family multidrug efflux protein, similarity to bicyclomycin resistance protein Bcr</fullName>
    </submittedName>
</protein>
<gene>
    <name evidence="3" type="ORF">MNBD_ALPHA11-1017</name>
</gene>
<dbReference type="InterPro" id="IPR036259">
    <property type="entry name" value="MFS_trans_sf"/>
</dbReference>
<dbReference type="EMBL" id="UOEQ01000064">
    <property type="protein sequence ID" value="VAW15170.1"/>
    <property type="molecule type" value="Genomic_DNA"/>
</dbReference>
<evidence type="ECO:0000256" key="1">
    <source>
        <dbReference type="SAM" id="Phobius"/>
    </source>
</evidence>